<reference evidence="8" key="1">
    <citation type="submission" date="2020-07" db="EMBL/GenBank/DDBJ databases">
        <title>Multicomponent nature underlies the extraordinary mechanical properties of spider dragline silk.</title>
        <authorList>
            <person name="Kono N."/>
            <person name="Nakamura H."/>
            <person name="Mori M."/>
            <person name="Yoshida Y."/>
            <person name="Ohtoshi R."/>
            <person name="Malay A.D."/>
            <person name="Moran D.A.P."/>
            <person name="Tomita M."/>
            <person name="Numata K."/>
            <person name="Arakawa K."/>
        </authorList>
    </citation>
    <scope>NUCLEOTIDE SEQUENCE</scope>
</reference>
<evidence type="ECO:0000256" key="2">
    <source>
        <dbReference type="ARBA" id="ARBA00022448"/>
    </source>
</evidence>
<feature type="transmembrane region" description="Helical" evidence="6">
    <location>
        <begin position="228"/>
        <end position="246"/>
    </location>
</feature>
<dbReference type="OrthoDB" id="442352at2759"/>
<keyword evidence="4 6" id="KW-1133">Transmembrane helix</keyword>
<dbReference type="AlphaFoldDB" id="A0A8X6KJD7"/>
<dbReference type="Pfam" id="PF03600">
    <property type="entry name" value="CitMHS"/>
    <property type="match status" value="1"/>
</dbReference>
<evidence type="ECO:0000256" key="5">
    <source>
        <dbReference type="ARBA" id="ARBA00023136"/>
    </source>
</evidence>
<feature type="domain" description="Citrate transporter-like" evidence="7">
    <location>
        <begin position="148"/>
        <end position="260"/>
    </location>
</feature>
<dbReference type="EMBL" id="BMAO01001654">
    <property type="protein sequence ID" value="GFQ75001.1"/>
    <property type="molecule type" value="Genomic_DNA"/>
</dbReference>
<keyword evidence="3 6" id="KW-0812">Transmembrane</keyword>
<evidence type="ECO:0000256" key="4">
    <source>
        <dbReference type="ARBA" id="ARBA00022989"/>
    </source>
</evidence>
<organism evidence="8 9">
    <name type="scientific">Trichonephila clavata</name>
    <name type="common">Joro spider</name>
    <name type="synonym">Nephila clavata</name>
    <dbReference type="NCBI Taxonomy" id="2740835"/>
    <lineage>
        <taxon>Eukaryota</taxon>
        <taxon>Metazoa</taxon>
        <taxon>Ecdysozoa</taxon>
        <taxon>Arthropoda</taxon>
        <taxon>Chelicerata</taxon>
        <taxon>Arachnida</taxon>
        <taxon>Araneae</taxon>
        <taxon>Araneomorphae</taxon>
        <taxon>Entelegynae</taxon>
        <taxon>Araneoidea</taxon>
        <taxon>Nephilidae</taxon>
        <taxon>Trichonephila</taxon>
    </lineage>
</organism>
<evidence type="ECO:0000259" key="7">
    <source>
        <dbReference type="Pfam" id="PF03600"/>
    </source>
</evidence>
<dbReference type="GO" id="GO:0055085">
    <property type="term" value="P:transmembrane transport"/>
    <property type="evidence" value="ECO:0007669"/>
    <property type="project" value="InterPro"/>
</dbReference>
<evidence type="ECO:0000256" key="3">
    <source>
        <dbReference type="ARBA" id="ARBA00022692"/>
    </source>
</evidence>
<protein>
    <submittedName>
        <fullName evidence="8">P protein</fullName>
    </submittedName>
</protein>
<comment type="caution">
    <text evidence="8">The sequence shown here is derived from an EMBL/GenBank/DDBJ whole genome shotgun (WGS) entry which is preliminary data.</text>
</comment>
<dbReference type="InterPro" id="IPR051475">
    <property type="entry name" value="Diverse_Ion_Transporter"/>
</dbReference>
<sequence>RDDNWNSIAITRGKPVHINVTGDISLYKEKIHLRAKGPFLPGEYYDVSQDFVIFSVAKINMNGTYEEVSKKWRLLLAPNTQDFEVDSKIKEHDFYLGLDEKSDSKAYQVTITTNKRRDYVSMSVDVSVRPKLAVGHIIMALCVLIGLYILIIFELVHRTLAAMIGATVAISCLAVVGERPSLIEVLTWMDVETLCLLFGMMVLVSILCETGFFDYVAVLTYKLARGQIWALITGLCLVTAVLSAFLDNVTTILLMSAVAIR</sequence>
<evidence type="ECO:0000313" key="9">
    <source>
        <dbReference type="Proteomes" id="UP000887116"/>
    </source>
</evidence>
<evidence type="ECO:0000313" key="8">
    <source>
        <dbReference type="EMBL" id="GFQ75001.1"/>
    </source>
</evidence>
<evidence type="ECO:0000256" key="6">
    <source>
        <dbReference type="SAM" id="Phobius"/>
    </source>
</evidence>
<gene>
    <name evidence="8" type="primary">OCA2</name>
    <name evidence="8" type="ORF">TNCT_117721</name>
</gene>
<feature type="transmembrane region" description="Helical" evidence="6">
    <location>
        <begin position="160"/>
        <end position="177"/>
    </location>
</feature>
<feature type="non-terminal residue" evidence="8">
    <location>
        <position position="1"/>
    </location>
</feature>
<dbReference type="PANTHER" id="PTHR43568:SF1">
    <property type="entry name" value="P PROTEIN"/>
    <property type="match status" value="1"/>
</dbReference>
<keyword evidence="5 6" id="KW-0472">Membrane</keyword>
<evidence type="ECO:0000256" key="1">
    <source>
        <dbReference type="ARBA" id="ARBA00004141"/>
    </source>
</evidence>
<dbReference type="GO" id="GO:0016020">
    <property type="term" value="C:membrane"/>
    <property type="evidence" value="ECO:0007669"/>
    <property type="project" value="UniProtKB-SubCell"/>
</dbReference>
<feature type="transmembrane region" description="Helical" evidence="6">
    <location>
        <begin position="132"/>
        <end position="153"/>
    </location>
</feature>
<proteinExistence type="predicted"/>
<name>A0A8X6KJD7_TRICU</name>
<keyword evidence="2" id="KW-0813">Transport</keyword>
<dbReference type="PANTHER" id="PTHR43568">
    <property type="entry name" value="P PROTEIN"/>
    <property type="match status" value="1"/>
</dbReference>
<accession>A0A8X6KJD7</accession>
<dbReference type="Proteomes" id="UP000887116">
    <property type="component" value="Unassembled WGS sequence"/>
</dbReference>
<feature type="transmembrane region" description="Helical" evidence="6">
    <location>
        <begin position="197"/>
        <end position="221"/>
    </location>
</feature>
<comment type="subcellular location">
    <subcellularLocation>
        <location evidence="1">Membrane</location>
        <topology evidence="1">Multi-pass membrane protein</topology>
    </subcellularLocation>
</comment>
<dbReference type="InterPro" id="IPR004680">
    <property type="entry name" value="Cit_transptr-like_dom"/>
</dbReference>
<keyword evidence="9" id="KW-1185">Reference proteome</keyword>